<sequence length="124" mass="13671">MNTVKSFWLGWGSLCVAGGGAYYFAKKSINEDRIQRFEAERRKKQIQDDFEYSSKLASQARGSTTSKGDGGPARADSTGSPSQEASSDPAPTGHAPENEKQRILEKSKYEASEPFRARKGDRFS</sequence>
<dbReference type="Proteomes" id="UP000701801">
    <property type="component" value="Unassembled WGS sequence"/>
</dbReference>
<dbReference type="Pfam" id="PF15932">
    <property type="entry name" value="DUF4748"/>
    <property type="match status" value="1"/>
</dbReference>
<feature type="region of interest" description="Disordered" evidence="1">
    <location>
        <begin position="40"/>
        <end position="124"/>
    </location>
</feature>
<accession>A0A9N9LH23</accession>
<organism evidence="3 4">
    <name type="scientific">Hymenoscyphus albidus</name>
    <dbReference type="NCBI Taxonomy" id="595503"/>
    <lineage>
        <taxon>Eukaryota</taxon>
        <taxon>Fungi</taxon>
        <taxon>Dikarya</taxon>
        <taxon>Ascomycota</taxon>
        <taxon>Pezizomycotina</taxon>
        <taxon>Leotiomycetes</taxon>
        <taxon>Helotiales</taxon>
        <taxon>Helotiaceae</taxon>
        <taxon>Hymenoscyphus</taxon>
    </lineage>
</organism>
<keyword evidence="4" id="KW-1185">Reference proteome</keyword>
<evidence type="ECO:0000313" key="3">
    <source>
        <dbReference type="EMBL" id="CAG8975049.1"/>
    </source>
</evidence>
<name>A0A9N9LH23_9HELO</name>
<feature type="transmembrane region" description="Helical" evidence="2">
    <location>
        <begin position="6"/>
        <end position="25"/>
    </location>
</feature>
<reference evidence="3" key="1">
    <citation type="submission" date="2021-07" db="EMBL/GenBank/DDBJ databases">
        <authorList>
            <person name="Durling M."/>
        </authorList>
    </citation>
    <scope>NUCLEOTIDE SEQUENCE</scope>
</reference>
<dbReference type="AlphaFoldDB" id="A0A9N9LH23"/>
<feature type="compositionally biased region" description="Polar residues" evidence="1">
    <location>
        <begin position="77"/>
        <end position="86"/>
    </location>
</feature>
<dbReference type="InterPro" id="IPR031833">
    <property type="entry name" value="DUF4748"/>
</dbReference>
<feature type="compositionally biased region" description="Basic and acidic residues" evidence="1">
    <location>
        <begin position="96"/>
        <end position="124"/>
    </location>
</feature>
<keyword evidence="2" id="KW-0812">Transmembrane</keyword>
<proteinExistence type="predicted"/>
<dbReference type="PANTHER" id="PTHR41800">
    <property type="entry name" value="EXPRESSED PROTEIN"/>
    <property type="match status" value="1"/>
</dbReference>
<gene>
    <name evidence="3" type="ORF">HYALB_00011828</name>
</gene>
<keyword evidence="2" id="KW-1133">Transmembrane helix</keyword>
<protein>
    <submittedName>
        <fullName evidence="3">Uncharacterized protein</fullName>
    </submittedName>
</protein>
<dbReference type="PANTHER" id="PTHR41800:SF1">
    <property type="entry name" value="EXPRESSED PROTEIN"/>
    <property type="match status" value="1"/>
</dbReference>
<evidence type="ECO:0000256" key="1">
    <source>
        <dbReference type="SAM" id="MobiDB-lite"/>
    </source>
</evidence>
<dbReference type="EMBL" id="CAJVRM010000124">
    <property type="protein sequence ID" value="CAG8975049.1"/>
    <property type="molecule type" value="Genomic_DNA"/>
</dbReference>
<evidence type="ECO:0000256" key="2">
    <source>
        <dbReference type="SAM" id="Phobius"/>
    </source>
</evidence>
<dbReference type="OrthoDB" id="2559326at2759"/>
<keyword evidence="2" id="KW-0472">Membrane</keyword>
<comment type="caution">
    <text evidence="3">The sequence shown here is derived from an EMBL/GenBank/DDBJ whole genome shotgun (WGS) entry which is preliminary data.</text>
</comment>
<feature type="compositionally biased region" description="Polar residues" evidence="1">
    <location>
        <begin position="55"/>
        <end position="67"/>
    </location>
</feature>
<evidence type="ECO:0000313" key="4">
    <source>
        <dbReference type="Proteomes" id="UP000701801"/>
    </source>
</evidence>